<dbReference type="Proteomes" id="UP001527181">
    <property type="component" value="Unassembled WGS sequence"/>
</dbReference>
<name>A0ABT4H7A5_PAEAL</name>
<evidence type="ECO:0000313" key="1">
    <source>
        <dbReference type="EMBL" id="MCY9764857.1"/>
    </source>
</evidence>
<organism evidence="1 2">
    <name type="scientific">Paenibacillus alvei</name>
    <name type="common">Bacillus alvei</name>
    <dbReference type="NCBI Taxonomy" id="44250"/>
    <lineage>
        <taxon>Bacteria</taxon>
        <taxon>Bacillati</taxon>
        <taxon>Bacillota</taxon>
        <taxon>Bacilli</taxon>
        <taxon>Bacillales</taxon>
        <taxon>Paenibacillaceae</taxon>
        <taxon>Paenibacillus</taxon>
    </lineage>
</organism>
<evidence type="ECO:0000313" key="2">
    <source>
        <dbReference type="Proteomes" id="UP001527181"/>
    </source>
</evidence>
<reference evidence="1 2" key="1">
    <citation type="submission" date="2022-05" db="EMBL/GenBank/DDBJ databases">
        <title>Genome Sequencing of Bee-Associated Microbes.</title>
        <authorList>
            <person name="Dunlap C."/>
        </authorList>
    </citation>
    <scope>NUCLEOTIDE SEQUENCE [LARGE SCALE GENOMIC DNA]</scope>
    <source>
        <strain evidence="1 2">NRRL B-04010</strain>
    </source>
</reference>
<proteinExistence type="predicted"/>
<keyword evidence="2" id="KW-1185">Reference proteome</keyword>
<dbReference type="EMBL" id="JAMDNP010000131">
    <property type="protein sequence ID" value="MCY9764857.1"/>
    <property type="molecule type" value="Genomic_DNA"/>
</dbReference>
<evidence type="ECO:0008006" key="3">
    <source>
        <dbReference type="Google" id="ProtNLM"/>
    </source>
</evidence>
<dbReference type="GeneID" id="94489124"/>
<comment type="caution">
    <text evidence="1">The sequence shown here is derived from an EMBL/GenBank/DDBJ whole genome shotgun (WGS) entry which is preliminary data.</text>
</comment>
<sequence>MKWASSDMKNYVPPKDFRYVKNEYVNIFEWMDQHPEANCYYCGKVREEHEMEFSFFTPPKLLGICKLCFPDFRIGNLATDRFVVEYILSKYKTRANIINWFKRNGYEMFEAGFHHDPDPECDWEAYYFVNNPVRYFEFKKRTYREEPLPDGGYLTTEDFMEMDRLLRDSTHIEIFKDGSIHIVY</sequence>
<gene>
    <name evidence="1" type="ORF">M5X12_30650</name>
</gene>
<protein>
    <recommendedName>
        <fullName evidence="3">HNH endonuclease</fullName>
    </recommendedName>
</protein>
<accession>A0ABT4H7A5</accession>
<dbReference type="RefSeq" id="WP_005545869.1">
    <property type="nucleotide sequence ID" value="NZ_JAMDLX010000165.1"/>
</dbReference>